<name>A0A0G1W7J0_9BACT</name>
<dbReference type="STRING" id="1618665.UY55_C0005G0001"/>
<organism evidence="2 3">
    <name type="scientific">Candidatus Jorgensenbacteria bacterium GW2011_GWB1_50_10</name>
    <dbReference type="NCBI Taxonomy" id="1618665"/>
    <lineage>
        <taxon>Bacteria</taxon>
        <taxon>Candidatus Joergenseniibacteriota</taxon>
    </lineage>
</organism>
<keyword evidence="1" id="KW-0812">Transmembrane</keyword>
<evidence type="ECO:0000256" key="1">
    <source>
        <dbReference type="SAM" id="Phobius"/>
    </source>
</evidence>
<evidence type="ECO:0000313" key="2">
    <source>
        <dbReference type="EMBL" id="KKW14653.1"/>
    </source>
</evidence>
<sequence length="97" mass="10600">RTVAYTMTPSGSSWSVQISNLQPGTYYLNVGVETTLGTQWALSVMKMSFINAAVVNIQGGSSGNGNWYDWFTPIRDFGIILAIVGLVATFYSMPRKP</sequence>
<protein>
    <submittedName>
        <fullName evidence="2">Uncharacterized protein</fullName>
    </submittedName>
</protein>
<reference evidence="2 3" key="1">
    <citation type="journal article" date="2015" name="Nature">
        <title>rRNA introns, odd ribosomes, and small enigmatic genomes across a large radiation of phyla.</title>
        <authorList>
            <person name="Brown C.T."/>
            <person name="Hug L.A."/>
            <person name="Thomas B.C."/>
            <person name="Sharon I."/>
            <person name="Castelle C.J."/>
            <person name="Singh A."/>
            <person name="Wilkins M.J."/>
            <person name="Williams K.H."/>
            <person name="Banfield J.F."/>
        </authorList>
    </citation>
    <scope>NUCLEOTIDE SEQUENCE [LARGE SCALE GENOMIC DNA]</scope>
</reference>
<keyword evidence="1" id="KW-1133">Transmembrane helix</keyword>
<proteinExistence type="predicted"/>
<dbReference type="EMBL" id="LCQK01000005">
    <property type="protein sequence ID" value="KKW14653.1"/>
    <property type="molecule type" value="Genomic_DNA"/>
</dbReference>
<accession>A0A0G1W7J0</accession>
<evidence type="ECO:0000313" key="3">
    <source>
        <dbReference type="Proteomes" id="UP000034224"/>
    </source>
</evidence>
<dbReference type="AlphaFoldDB" id="A0A0G1W7J0"/>
<feature type="transmembrane region" description="Helical" evidence="1">
    <location>
        <begin position="77"/>
        <end position="93"/>
    </location>
</feature>
<comment type="caution">
    <text evidence="2">The sequence shown here is derived from an EMBL/GenBank/DDBJ whole genome shotgun (WGS) entry which is preliminary data.</text>
</comment>
<gene>
    <name evidence="2" type="ORF">UY55_C0005G0001</name>
</gene>
<dbReference type="Proteomes" id="UP000034224">
    <property type="component" value="Unassembled WGS sequence"/>
</dbReference>
<keyword evidence="1" id="KW-0472">Membrane</keyword>
<feature type="non-terminal residue" evidence="2">
    <location>
        <position position="1"/>
    </location>
</feature>